<dbReference type="OrthoDB" id="10001032at2"/>
<evidence type="ECO:0000256" key="1">
    <source>
        <dbReference type="SAM" id="MobiDB-lite"/>
    </source>
</evidence>
<feature type="compositionally biased region" description="Polar residues" evidence="1">
    <location>
        <begin position="29"/>
        <end position="62"/>
    </location>
</feature>
<proteinExistence type="predicted"/>
<evidence type="ECO:0000313" key="3">
    <source>
        <dbReference type="Proteomes" id="UP000298429"/>
    </source>
</evidence>
<reference evidence="2 3" key="1">
    <citation type="journal article" date="2019" name="PLoS Negl. Trop. Dis.">
        <title>Revisiting the worldwide diversity of Leptospira species in the environment.</title>
        <authorList>
            <person name="Vincent A.T."/>
            <person name="Schiettekatte O."/>
            <person name="Bourhy P."/>
            <person name="Veyrier F.J."/>
            <person name="Picardeau M."/>
        </authorList>
    </citation>
    <scope>NUCLEOTIDE SEQUENCE [LARGE SCALE GENOMIC DNA]</scope>
    <source>
        <strain evidence="2 3">201702444</strain>
    </source>
</reference>
<name>A0A5F2BTY0_9LEPT</name>
<organism evidence="2 3">
    <name type="scientific">Leptospira barantonii</name>
    <dbReference type="NCBI Taxonomy" id="2023184"/>
    <lineage>
        <taxon>Bacteria</taxon>
        <taxon>Pseudomonadati</taxon>
        <taxon>Spirochaetota</taxon>
        <taxon>Spirochaetia</taxon>
        <taxon>Leptospirales</taxon>
        <taxon>Leptospiraceae</taxon>
        <taxon>Leptospira</taxon>
    </lineage>
</organism>
<accession>A0A5F2BTY0</accession>
<comment type="caution">
    <text evidence="2">The sequence shown here is derived from an EMBL/GenBank/DDBJ whole genome shotgun (WGS) entry which is preliminary data.</text>
</comment>
<gene>
    <name evidence="2" type="ORF">EHQ76_02160</name>
</gene>
<evidence type="ECO:0000313" key="2">
    <source>
        <dbReference type="EMBL" id="TGM09578.1"/>
    </source>
</evidence>
<feature type="compositionally biased region" description="Gly residues" evidence="1">
    <location>
        <begin position="69"/>
        <end position="94"/>
    </location>
</feature>
<dbReference type="AlphaFoldDB" id="A0A5F2BTY0"/>
<dbReference type="Proteomes" id="UP000298429">
    <property type="component" value="Unassembled WGS sequence"/>
</dbReference>
<sequence length="94" mass="9758">MILLSISVIVFALAFLIFYPRFSGRSKRNNTTADRSTDWNTDSGSLSHFGNSIDSENSNHSSFWDWIGGDSGDSGGSDGSDSGGDSGGGDGGGD</sequence>
<protein>
    <submittedName>
        <fullName evidence="2">Uncharacterized protein</fullName>
    </submittedName>
</protein>
<dbReference type="RefSeq" id="WP_135669541.1">
    <property type="nucleotide sequence ID" value="NZ_RQGN01000012.1"/>
</dbReference>
<dbReference type="EMBL" id="RQGN01000012">
    <property type="protein sequence ID" value="TGM09578.1"/>
    <property type="molecule type" value="Genomic_DNA"/>
</dbReference>
<feature type="region of interest" description="Disordered" evidence="1">
    <location>
        <begin position="24"/>
        <end position="94"/>
    </location>
</feature>